<dbReference type="Proteomes" id="UP000005239">
    <property type="component" value="Unassembled WGS sequence"/>
</dbReference>
<dbReference type="GO" id="GO:0003700">
    <property type="term" value="F:DNA-binding transcription factor activity"/>
    <property type="evidence" value="ECO:0007669"/>
    <property type="project" value="InterPro"/>
</dbReference>
<dbReference type="InterPro" id="IPR046347">
    <property type="entry name" value="bZIP_sf"/>
</dbReference>
<accession>A0A2A6C3A0</accession>
<accession>A0A8R1U826</accession>
<reference evidence="4" key="1">
    <citation type="journal article" date="2008" name="Nat. Genet.">
        <title>The Pristionchus pacificus genome provides a unique perspective on nematode lifestyle and parasitism.</title>
        <authorList>
            <person name="Dieterich C."/>
            <person name="Clifton S.W."/>
            <person name="Schuster L.N."/>
            <person name="Chinwalla A."/>
            <person name="Delehaunty K."/>
            <person name="Dinkelacker I."/>
            <person name="Fulton L."/>
            <person name="Fulton R."/>
            <person name="Godfrey J."/>
            <person name="Minx P."/>
            <person name="Mitreva M."/>
            <person name="Roeseler W."/>
            <person name="Tian H."/>
            <person name="Witte H."/>
            <person name="Yang S.P."/>
            <person name="Wilson R.K."/>
            <person name="Sommer R.J."/>
        </authorList>
    </citation>
    <scope>NUCLEOTIDE SEQUENCE [LARGE SCALE GENOMIC DNA]</scope>
    <source>
        <strain evidence="4">PS312</strain>
    </source>
</reference>
<feature type="region of interest" description="Disordered" evidence="2">
    <location>
        <begin position="1"/>
        <end position="20"/>
    </location>
</feature>
<evidence type="ECO:0000313" key="4">
    <source>
        <dbReference type="Proteomes" id="UP000005239"/>
    </source>
</evidence>
<keyword evidence="4" id="KW-1185">Reference proteome</keyword>
<gene>
    <name evidence="3" type="primary">WBGene00100469</name>
</gene>
<organism evidence="3 4">
    <name type="scientific">Pristionchus pacificus</name>
    <name type="common">Parasitic nematode worm</name>
    <dbReference type="NCBI Taxonomy" id="54126"/>
    <lineage>
        <taxon>Eukaryota</taxon>
        <taxon>Metazoa</taxon>
        <taxon>Ecdysozoa</taxon>
        <taxon>Nematoda</taxon>
        <taxon>Chromadorea</taxon>
        <taxon>Rhabditida</taxon>
        <taxon>Rhabditina</taxon>
        <taxon>Diplogasteromorpha</taxon>
        <taxon>Diplogasteroidea</taxon>
        <taxon>Neodiplogasteridae</taxon>
        <taxon>Pristionchus</taxon>
    </lineage>
</organism>
<evidence type="ECO:0000256" key="1">
    <source>
        <dbReference type="SAM" id="Coils"/>
    </source>
</evidence>
<dbReference type="Gene3D" id="1.20.5.170">
    <property type="match status" value="1"/>
</dbReference>
<dbReference type="EnsemblMetazoa" id="PPA10915.1">
    <property type="protein sequence ID" value="PPA10915.1"/>
    <property type="gene ID" value="WBGene00100469"/>
</dbReference>
<name>A0A2A6C3A0_PRIPA</name>
<protein>
    <submittedName>
        <fullName evidence="3">Uncharacterized protein</fullName>
    </submittedName>
</protein>
<keyword evidence="1" id="KW-0175">Coiled coil</keyword>
<dbReference type="AlphaFoldDB" id="A0A2A6C3A0"/>
<sequence>MNSSSFVQSGSSFGRRSAFSPYKPAKTNCSQVLTPVIMPHTVHNNLYRYLGFQNTMMLPVIQKRDSFVNTEYQSAEYYEDRLMRNDNARRRRKAEKKREEAMRDRIHILEYENDQMRQEIEYLRLKLQTREARGEKSM</sequence>
<evidence type="ECO:0000256" key="2">
    <source>
        <dbReference type="SAM" id="MobiDB-lite"/>
    </source>
</evidence>
<reference evidence="3" key="2">
    <citation type="submission" date="2022-06" db="UniProtKB">
        <authorList>
            <consortium name="EnsemblMetazoa"/>
        </authorList>
    </citation>
    <scope>IDENTIFICATION</scope>
    <source>
        <strain evidence="3">PS312</strain>
    </source>
</reference>
<feature type="coiled-coil region" evidence="1">
    <location>
        <begin position="84"/>
        <end position="133"/>
    </location>
</feature>
<dbReference type="SUPFAM" id="SSF57959">
    <property type="entry name" value="Leucine zipper domain"/>
    <property type="match status" value="1"/>
</dbReference>
<evidence type="ECO:0000313" key="3">
    <source>
        <dbReference type="EnsemblMetazoa" id="PPA10915.1"/>
    </source>
</evidence>
<proteinExistence type="predicted"/>